<evidence type="ECO:0008006" key="2">
    <source>
        <dbReference type="Google" id="ProtNLM"/>
    </source>
</evidence>
<gene>
    <name evidence="1" type="ORF">MNBD_GAMMA11-2879</name>
</gene>
<dbReference type="Pfam" id="PF13578">
    <property type="entry name" value="Methyltransf_24"/>
    <property type="match status" value="1"/>
</dbReference>
<organism evidence="1">
    <name type="scientific">hydrothermal vent metagenome</name>
    <dbReference type="NCBI Taxonomy" id="652676"/>
    <lineage>
        <taxon>unclassified sequences</taxon>
        <taxon>metagenomes</taxon>
        <taxon>ecological metagenomes</taxon>
    </lineage>
</organism>
<proteinExistence type="predicted"/>
<name>A0A3B0X3D4_9ZZZZ</name>
<reference evidence="1" key="1">
    <citation type="submission" date="2018-06" db="EMBL/GenBank/DDBJ databases">
        <authorList>
            <person name="Zhirakovskaya E."/>
        </authorList>
    </citation>
    <scope>NUCLEOTIDE SEQUENCE</scope>
</reference>
<dbReference type="SUPFAM" id="SSF53335">
    <property type="entry name" value="S-adenosyl-L-methionine-dependent methyltransferases"/>
    <property type="match status" value="1"/>
</dbReference>
<protein>
    <recommendedName>
        <fullName evidence="2">Class I SAM-dependent methyltransferase</fullName>
    </recommendedName>
</protein>
<dbReference type="InterPro" id="IPR029063">
    <property type="entry name" value="SAM-dependent_MTases_sf"/>
</dbReference>
<dbReference type="Gene3D" id="3.40.50.150">
    <property type="entry name" value="Vaccinia Virus protein VP39"/>
    <property type="match status" value="1"/>
</dbReference>
<accession>A0A3B0X3D4</accession>
<evidence type="ECO:0000313" key="1">
    <source>
        <dbReference type="EMBL" id="VAW57972.1"/>
    </source>
</evidence>
<dbReference type="EMBL" id="UOFG01000008">
    <property type="protein sequence ID" value="VAW57972.1"/>
    <property type="molecule type" value="Genomic_DNA"/>
</dbReference>
<sequence>MKAPLRSYDQLKTDLSFTHNLPVTADWSAAADFLFLIKDHCLAMKPANIMECSSGLTTLILARCCQLNGGGKVFSLENGKEFAQQTEENLSRFGLEAYADVIHAPLEEVIINSEVYKWYEIKNLPDIDIDMLVIDGPPGFIQKHSRLPALPLLFNRLLDGSQVFLDDAGRDEEKEITGRWLATMAGLKHEYIETERGCSVLSVKK</sequence>
<dbReference type="AlphaFoldDB" id="A0A3B0X3D4"/>